<proteinExistence type="inferred from homology"/>
<keyword evidence="4" id="KW-0238">DNA-binding</keyword>
<dbReference type="Pfam" id="PF08281">
    <property type="entry name" value="Sigma70_r4_2"/>
    <property type="match status" value="1"/>
</dbReference>
<dbReference type="InterPro" id="IPR013325">
    <property type="entry name" value="RNA_pol_sigma_r2"/>
</dbReference>
<feature type="domain" description="RNA polymerase sigma-70 region 2" evidence="6">
    <location>
        <begin position="15"/>
        <end position="80"/>
    </location>
</feature>
<organism evidence="8 9">
    <name type="scientific">Nocardioides flavescens</name>
    <dbReference type="NCBI Taxonomy" id="2691959"/>
    <lineage>
        <taxon>Bacteria</taxon>
        <taxon>Bacillati</taxon>
        <taxon>Actinomycetota</taxon>
        <taxon>Actinomycetes</taxon>
        <taxon>Propionibacteriales</taxon>
        <taxon>Nocardioidaceae</taxon>
        <taxon>Nocardioides</taxon>
    </lineage>
</organism>
<name>A0A6L7EQQ9_9ACTN</name>
<evidence type="ECO:0000313" key="8">
    <source>
        <dbReference type="EMBL" id="MXG89747.1"/>
    </source>
</evidence>
<keyword evidence="2" id="KW-0805">Transcription regulation</keyword>
<dbReference type="Proteomes" id="UP000473325">
    <property type="component" value="Unassembled WGS sequence"/>
</dbReference>
<evidence type="ECO:0000256" key="1">
    <source>
        <dbReference type="ARBA" id="ARBA00010641"/>
    </source>
</evidence>
<dbReference type="InterPro" id="IPR013249">
    <property type="entry name" value="RNA_pol_sigma70_r4_t2"/>
</dbReference>
<accession>A0A6L7EQQ9</accession>
<dbReference type="PANTHER" id="PTHR43133">
    <property type="entry name" value="RNA POLYMERASE ECF-TYPE SIGMA FACTO"/>
    <property type="match status" value="1"/>
</dbReference>
<evidence type="ECO:0000256" key="2">
    <source>
        <dbReference type="ARBA" id="ARBA00023015"/>
    </source>
</evidence>
<comment type="caution">
    <text evidence="8">The sequence shown here is derived from an EMBL/GenBank/DDBJ whole genome shotgun (WGS) entry which is preliminary data.</text>
</comment>
<evidence type="ECO:0000313" key="9">
    <source>
        <dbReference type="Proteomes" id="UP000473325"/>
    </source>
</evidence>
<dbReference type="CDD" id="cd06171">
    <property type="entry name" value="Sigma70_r4"/>
    <property type="match status" value="1"/>
</dbReference>
<feature type="domain" description="RNA polymerase sigma factor 70 region 4 type 2" evidence="7">
    <location>
        <begin position="102"/>
        <end position="154"/>
    </location>
</feature>
<evidence type="ECO:0000256" key="3">
    <source>
        <dbReference type="ARBA" id="ARBA00023082"/>
    </source>
</evidence>
<dbReference type="InterPro" id="IPR036388">
    <property type="entry name" value="WH-like_DNA-bd_sf"/>
</dbReference>
<dbReference type="EMBL" id="WUEK01000005">
    <property type="protein sequence ID" value="MXG89747.1"/>
    <property type="molecule type" value="Genomic_DNA"/>
</dbReference>
<protein>
    <submittedName>
        <fullName evidence="8">SigE family RNA polymerase sigma factor</fullName>
    </submittedName>
</protein>
<keyword evidence="3" id="KW-0731">Sigma factor</keyword>
<evidence type="ECO:0000259" key="6">
    <source>
        <dbReference type="Pfam" id="PF04542"/>
    </source>
</evidence>
<gene>
    <name evidence="8" type="ORF">GRQ65_09310</name>
</gene>
<dbReference type="AlphaFoldDB" id="A0A6L7EQQ9"/>
<keyword evidence="9" id="KW-1185">Reference proteome</keyword>
<dbReference type="GO" id="GO:0003677">
    <property type="term" value="F:DNA binding"/>
    <property type="evidence" value="ECO:0007669"/>
    <property type="project" value="UniProtKB-KW"/>
</dbReference>
<evidence type="ECO:0000259" key="7">
    <source>
        <dbReference type="Pfam" id="PF08281"/>
    </source>
</evidence>
<dbReference type="InterPro" id="IPR014325">
    <property type="entry name" value="RNA_pol_sigma-E_actinobac"/>
</dbReference>
<sequence length="166" mass="18657">MRSEDRDAAFSEFVAARRTHLRRVAYAICGDWHQADDLVQTSLVKLYAAWPRVRRDGGEEAYVRTIIVRAHIDETRRPWRRERSGDVPETPARAGASAEERDALFDALQALPMMQRKVVLLRHWLGLSVAETATELRISQGTVKSHTSRGVAALQAVLGTPAEPRC</sequence>
<dbReference type="PANTHER" id="PTHR43133:SF50">
    <property type="entry name" value="ECF RNA POLYMERASE SIGMA FACTOR SIGM"/>
    <property type="match status" value="1"/>
</dbReference>
<dbReference type="InterPro" id="IPR039425">
    <property type="entry name" value="RNA_pol_sigma-70-like"/>
</dbReference>
<dbReference type="RefSeq" id="WP_160877523.1">
    <property type="nucleotide sequence ID" value="NZ_WUEK01000005.1"/>
</dbReference>
<evidence type="ECO:0000256" key="5">
    <source>
        <dbReference type="ARBA" id="ARBA00023163"/>
    </source>
</evidence>
<keyword evidence="5" id="KW-0804">Transcription</keyword>
<reference evidence="8 9" key="1">
    <citation type="submission" date="2019-12" db="EMBL/GenBank/DDBJ databases">
        <authorList>
            <person name="Kun Z."/>
        </authorList>
    </citation>
    <scope>NUCLEOTIDE SEQUENCE [LARGE SCALE GENOMIC DNA]</scope>
    <source>
        <strain evidence="8 9">YIM 123512</strain>
    </source>
</reference>
<dbReference type="NCBIfam" id="TIGR02983">
    <property type="entry name" value="SigE-fam_strep"/>
    <property type="match status" value="1"/>
</dbReference>
<dbReference type="Gene3D" id="1.10.1740.10">
    <property type="match status" value="1"/>
</dbReference>
<dbReference type="NCBIfam" id="TIGR02937">
    <property type="entry name" value="sigma70-ECF"/>
    <property type="match status" value="1"/>
</dbReference>
<dbReference type="InterPro" id="IPR013324">
    <property type="entry name" value="RNA_pol_sigma_r3/r4-like"/>
</dbReference>
<dbReference type="GO" id="GO:0006352">
    <property type="term" value="P:DNA-templated transcription initiation"/>
    <property type="evidence" value="ECO:0007669"/>
    <property type="project" value="InterPro"/>
</dbReference>
<dbReference type="GO" id="GO:0016987">
    <property type="term" value="F:sigma factor activity"/>
    <property type="evidence" value="ECO:0007669"/>
    <property type="project" value="UniProtKB-KW"/>
</dbReference>
<comment type="similarity">
    <text evidence="1">Belongs to the sigma-70 factor family. ECF subfamily.</text>
</comment>
<dbReference type="SUPFAM" id="SSF88946">
    <property type="entry name" value="Sigma2 domain of RNA polymerase sigma factors"/>
    <property type="match status" value="1"/>
</dbReference>
<dbReference type="Pfam" id="PF04542">
    <property type="entry name" value="Sigma70_r2"/>
    <property type="match status" value="1"/>
</dbReference>
<dbReference type="Gene3D" id="1.10.10.10">
    <property type="entry name" value="Winged helix-like DNA-binding domain superfamily/Winged helix DNA-binding domain"/>
    <property type="match status" value="1"/>
</dbReference>
<dbReference type="InterPro" id="IPR014284">
    <property type="entry name" value="RNA_pol_sigma-70_dom"/>
</dbReference>
<evidence type="ECO:0000256" key="4">
    <source>
        <dbReference type="ARBA" id="ARBA00023125"/>
    </source>
</evidence>
<dbReference type="InterPro" id="IPR007627">
    <property type="entry name" value="RNA_pol_sigma70_r2"/>
</dbReference>
<dbReference type="SUPFAM" id="SSF88659">
    <property type="entry name" value="Sigma3 and sigma4 domains of RNA polymerase sigma factors"/>
    <property type="match status" value="1"/>
</dbReference>